<keyword evidence="5" id="KW-1185">Reference proteome</keyword>
<name>A0A7S6UKM8_9GAMM</name>
<dbReference type="SUPFAM" id="SSF53474">
    <property type="entry name" value="alpha/beta-Hydrolases"/>
    <property type="match status" value="1"/>
</dbReference>
<proteinExistence type="inferred from homology"/>
<dbReference type="InterPro" id="IPR050266">
    <property type="entry name" value="AB_hydrolase_sf"/>
</dbReference>
<dbReference type="Proteomes" id="UP000593932">
    <property type="component" value="Chromosome"/>
</dbReference>
<dbReference type="PRINTS" id="PR00793">
    <property type="entry name" value="PROAMNOPTASE"/>
</dbReference>
<evidence type="ECO:0000313" key="5">
    <source>
        <dbReference type="Proteomes" id="UP000593932"/>
    </source>
</evidence>
<dbReference type="RefSeq" id="WP_194034607.1">
    <property type="nucleotide sequence ID" value="NZ_CP063657.1"/>
</dbReference>
<dbReference type="Gene3D" id="3.40.50.1820">
    <property type="entry name" value="alpha/beta hydrolase"/>
    <property type="match status" value="1"/>
</dbReference>
<dbReference type="Pfam" id="PF00561">
    <property type="entry name" value="Abhydrolase_1"/>
    <property type="match status" value="1"/>
</dbReference>
<evidence type="ECO:0000256" key="2">
    <source>
        <dbReference type="ARBA" id="ARBA00022801"/>
    </source>
</evidence>
<organism evidence="4 5">
    <name type="scientific">Novilysobacter avium</name>
    <dbReference type="NCBI Taxonomy" id="2781023"/>
    <lineage>
        <taxon>Bacteria</taxon>
        <taxon>Pseudomonadati</taxon>
        <taxon>Pseudomonadota</taxon>
        <taxon>Gammaproteobacteria</taxon>
        <taxon>Lysobacterales</taxon>
        <taxon>Lysobacteraceae</taxon>
        <taxon>Novilysobacter</taxon>
    </lineage>
</organism>
<comment type="similarity">
    <text evidence="1">Belongs to the peptidase S33 family.</text>
</comment>
<dbReference type="InterPro" id="IPR002410">
    <property type="entry name" value="Peptidase_S33"/>
</dbReference>
<dbReference type="InterPro" id="IPR000073">
    <property type="entry name" value="AB_hydrolase_1"/>
</dbReference>
<reference evidence="4 5" key="1">
    <citation type="submission" date="2020-10" db="EMBL/GenBank/DDBJ databases">
        <title>complete genome sequencing of Lysobacter sp. H23M41.</title>
        <authorList>
            <person name="Bae J.-W."/>
            <person name="Lee S.-Y."/>
        </authorList>
    </citation>
    <scope>NUCLEOTIDE SEQUENCE [LARGE SCALE GENOMIC DNA]</scope>
    <source>
        <strain evidence="4 5">H23M41</strain>
    </source>
</reference>
<evidence type="ECO:0000259" key="3">
    <source>
        <dbReference type="Pfam" id="PF00561"/>
    </source>
</evidence>
<dbReference type="InterPro" id="IPR029058">
    <property type="entry name" value="AB_hydrolase_fold"/>
</dbReference>
<accession>A0A7S6UKM8</accession>
<dbReference type="PROSITE" id="PS51257">
    <property type="entry name" value="PROKAR_LIPOPROTEIN"/>
    <property type="match status" value="1"/>
</dbReference>
<dbReference type="PANTHER" id="PTHR43798:SF27">
    <property type="entry name" value="HYDROLASE ALPHA_BETA HYDROLASE FOLD FAMILY"/>
    <property type="match status" value="1"/>
</dbReference>
<protein>
    <submittedName>
        <fullName evidence="4">Alpha/beta fold hydrolase</fullName>
    </submittedName>
</protein>
<dbReference type="PANTHER" id="PTHR43798">
    <property type="entry name" value="MONOACYLGLYCEROL LIPASE"/>
    <property type="match status" value="1"/>
</dbReference>
<dbReference type="EMBL" id="CP063657">
    <property type="protein sequence ID" value="QOW22058.1"/>
    <property type="molecule type" value="Genomic_DNA"/>
</dbReference>
<feature type="domain" description="AB hydrolase-1" evidence="3">
    <location>
        <begin position="100"/>
        <end position="466"/>
    </location>
</feature>
<evidence type="ECO:0000256" key="1">
    <source>
        <dbReference type="ARBA" id="ARBA00010088"/>
    </source>
</evidence>
<evidence type="ECO:0000313" key="4">
    <source>
        <dbReference type="EMBL" id="QOW22058.1"/>
    </source>
</evidence>
<sequence>MRNTAILIAAGVLAAGLAACQPASGPSAQAQGPGQPAGTHHFGEIAFEPCSLTSLDGGQSTEANCGNLQVAEDPSKPEGRTIDLNIAWLSPANAGGTEDPVFFLAGGPGQAATQHAASVTRMLGAVGKQRDIILVDQRGTGQSNPLDCRGADGAPLPLDVMSEPSEEQAIAYTRQCVQGLEGRADPRFYTTSDAVRDLDAVRAALGVEKINLVGVSYGTRVAQQYAASYPQHTRSVVLDGVAPNELVVGGEFATTLEEALRLQSAQCRQIDACAERYPVDMREQLRTVMQTLRAAPVEVDYRDSRTNLSRHDTITADAVGSLAFLFSYLPQTASLLPLTIDEAARGRYAPLMSLVQMSAEQMQGQMSRGMQWSVVCSEDASRYVADPDAATTIMGAELSEAFFAPCAQWPHGEAPEGFHKPFASEVPVLLLSGELDPVTPPRYGEQVLAHLPNGRHLVLKGQGHNVSAIGCMPKLLGQFVETADAKGLDASCLDNLSYVPPFVNFNGWSP</sequence>
<keyword evidence="2 4" id="KW-0378">Hydrolase</keyword>
<dbReference type="GO" id="GO:0016787">
    <property type="term" value="F:hydrolase activity"/>
    <property type="evidence" value="ECO:0007669"/>
    <property type="project" value="UniProtKB-KW"/>
</dbReference>
<gene>
    <name evidence="4" type="ORF">INQ42_12800</name>
</gene>